<feature type="chain" id="PRO_5012350816" evidence="2">
    <location>
        <begin position="29"/>
        <end position="469"/>
    </location>
</feature>
<organism evidence="3">
    <name type="scientific">Ostreococcus tauri</name>
    <name type="common">Marine green alga</name>
    <dbReference type="NCBI Taxonomy" id="70448"/>
    <lineage>
        <taxon>Eukaryota</taxon>
        <taxon>Viridiplantae</taxon>
        <taxon>Chlorophyta</taxon>
        <taxon>Mamiellophyceae</taxon>
        <taxon>Mamiellales</taxon>
        <taxon>Bathycoccaceae</taxon>
        <taxon>Ostreococcus</taxon>
    </lineage>
</organism>
<dbReference type="AlphaFoldDB" id="A0A1Y5IG05"/>
<protein>
    <submittedName>
        <fullName evidence="3">Uncharacterized protein</fullName>
    </submittedName>
</protein>
<name>A0A1Y5IG05_OSTTA</name>
<sequence>MRGRSHALARAVALALGVGLCAIELAHARAVVNASGVFATRALACPEEPRCERCAAPLHAAPFAAPANLTALRVVSCRYRADACEMLRAEVKTCARRARALCGERDARVEAKSRCRREVNRAWRTRCKETRTALVMTTERTVKRFASALERLRGAKRRRAEGGAGEDATALEVELSRLKTSVADAYESVKNNDGGIAIGGMSRRMRAFTEGPTSVDSLADVSAAIAAMEAVAGELETLSSEARSVCSRDASMDTEEAKITCESIEEKMQLSEKRVNRCAARLSDFMVSTAKIDALVAEQKRRFALLDSLDAFAESFTGAWNTAAIDVDVDGSGVRETSAGFNLTEHVASGVVDVLLNEYAASSARRSLATAEVPEDALCAQLIPRLQLSLLGAGLNAADLVCPPPHGTFIAGRELPDWSAYFLFLFGVALGVAIAVSTNHASEGVAFIRRHASVVVAVLVVVLAGRFFD</sequence>
<evidence type="ECO:0000256" key="1">
    <source>
        <dbReference type="SAM" id="Phobius"/>
    </source>
</evidence>
<feature type="transmembrane region" description="Helical" evidence="1">
    <location>
        <begin position="418"/>
        <end position="436"/>
    </location>
</feature>
<reference evidence="3" key="1">
    <citation type="submission" date="2017-04" db="EMBL/GenBank/DDBJ databases">
        <title>Population genomics of picophytoplankton unveils novel chromosome hypervariability.</title>
        <authorList>
            <consortium name="DOE Joint Genome Institute"/>
            <person name="Blanc-Mathieu R."/>
            <person name="Krasovec M."/>
            <person name="Hebrard M."/>
            <person name="Yau S."/>
            <person name="Desgranges E."/>
            <person name="Martin J."/>
            <person name="Schackwitz W."/>
            <person name="Kuo A."/>
            <person name="Salin G."/>
            <person name="Donnadieu C."/>
            <person name="Desdevises Y."/>
            <person name="Sanchez-Ferandin S."/>
            <person name="Moreau H."/>
            <person name="Rivals E."/>
            <person name="Grigoriev I.V."/>
            <person name="Grimsley N."/>
            <person name="Eyre-Walker A."/>
            <person name="Piganeau G."/>
        </authorList>
    </citation>
    <scope>NUCLEOTIDE SEQUENCE [LARGE SCALE GENOMIC DNA]</scope>
    <source>
        <strain evidence="3">RCC 1115</strain>
    </source>
</reference>
<keyword evidence="2" id="KW-0732">Signal</keyword>
<evidence type="ECO:0000256" key="2">
    <source>
        <dbReference type="SAM" id="SignalP"/>
    </source>
</evidence>
<keyword evidence="1" id="KW-0812">Transmembrane</keyword>
<feature type="transmembrane region" description="Helical" evidence="1">
    <location>
        <begin position="448"/>
        <end position="468"/>
    </location>
</feature>
<gene>
    <name evidence="3" type="ORF">BE221DRAFT_206195</name>
</gene>
<keyword evidence="1" id="KW-0472">Membrane</keyword>
<feature type="signal peptide" evidence="2">
    <location>
        <begin position="1"/>
        <end position="28"/>
    </location>
</feature>
<dbReference type="EMBL" id="KZ155785">
    <property type="protein sequence ID" value="OUS46072.1"/>
    <property type="molecule type" value="Genomic_DNA"/>
</dbReference>
<keyword evidence="1" id="KW-1133">Transmembrane helix</keyword>
<accession>A0A1Y5IG05</accession>
<dbReference type="Proteomes" id="UP000195557">
    <property type="component" value="Unassembled WGS sequence"/>
</dbReference>
<evidence type="ECO:0000313" key="3">
    <source>
        <dbReference type="EMBL" id="OUS46072.1"/>
    </source>
</evidence>
<proteinExistence type="predicted"/>